<feature type="signal peptide" evidence="1">
    <location>
        <begin position="1"/>
        <end position="20"/>
    </location>
</feature>
<organism evidence="2 3">
    <name type="scientific">Hymenobacter bucti</name>
    <dbReference type="NCBI Taxonomy" id="1844114"/>
    <lineage>
        <taxon>Bacteria</taxon>
        <taxon>Pseudomonadati</taxon>
        <taxon>Bacteroidota</taxon>
        <taxon>Cytophagia</taxon>
        <taxon>Cytophagales</taxon>
        <taxon>Hymenobacteraceae</taxon>
        <taxon>Hymenobacter</taxon>
    </lineage>
</organism>
<name>A0ABW4QZJ2_9BACT</name>
<dbReference type="PROSITE" id="PS51257">
    <property type="entry name" value="PROKAR_LIPOPROTEIN"/>
    <property type="match status" value="1"/>
</dbReference>
<gene>
    <name evidence="2" type="ORF">ACFSDX_21575</name>
</gene>
<keyword evidence="3" id="KW-1185">Reference proteome</keyword>
<proteinExistence type="predicted"/>
<evidence type="ECO:0000313" key="2">
    <source>
        <dbReference type="EMBL" id="MFD1875039.1"/>
    </source>
</evidence>
<reference evidence="3" key="1">
    <citation type="journal article" date="2019" name="Int. J. Syst. Evol. Microbiol.">
        <title>The Global Catalogue of Microorganisms (GCM) 10K type strain sequencing project: providing services to taxonomists for standard genome sequencing and annotation.</title>
        <authorList>
            <consortium name="The Broad Institute Genomics Platform"/>
            <consortium name="The Broad Institute Genome Sequencing Center for Infectious Disease"/>
            <person name="Wu L."/>
            <person name="Ma J."/>
        </authorList>
    </citation>
    <scope>NUCLEOTIDE SEQUENCE [LARGE SCALE GENOMIC DNA]</scope>
    <source>
        <strain evidence="3">CGMCC 1.15795</strain>
    </source>
</reference>
<evidence type="ECO:0008006" key="4">
    <source>
        <dbReference type="Google" id="ProtNLM"/>
    </source>
</evidence>
<dbReference type="EMBL" id="JBHUFD010000018">
    <property type="protein sequence ID" value="MFD1875039.1"/>
    <property type="molecule type" value="Genomic_DNA"/>
</dbReference>
<evidence type="ECO:0000256" key="1">
    <source>
        <dbReference type="SAM" id="SignalP"/>
    </source>
</evidence>
<keyword evidence="1" id="KW-0732">Signal</keyword>
<dbReference type="Proteomes" id="UP001597197">
    <property type="component" value="Unassembled WGS sequence"/>
</dbReference>
<feature type="chain" id="PRO_5046636805" description="Proteinase inhibitor I42 chagasin domain-containing protein" evidence="1">
    <location>
        <begin position="21"/>
        <end position="148"/>
    </location>
</feature>
<protein>
    <recommendedName>
        <fullName evidence="4">Proteinase inhibitor I42 chagasin domain-containing protein</fullName>
    </recommendedName>
</protein>
<dbReference type="RefSeq" id="WP_382317357.1">
    <property type="nucleotide sequence ID" value="NZ_JBHUFD010000018.1"/>
</dbReference>
<sequence length="148" mass="15950">MKLLATFLSISGLLALAGCAKPDLEAGPRHDVKVRVVIKVPFSTDYDWSFQAMDEYKGNRQQLAASSGRGGYHYESFEHNETNMAAGHVLTTTGSFSPASLRSGSLSSAAYLTMKILVDGTVKADTTINSLLPPTSSGNREIRLRVVL</sequence>
<accession>A0ABW4QZJ2</accession>
<comment type="caution">
    <text evidence="2">The sequence shown here is derived from an EMBL/GenBank/DDBJ whole genome shotgun (WGS) entry which is preliminary data.</text>
</comment>
<evidence type="ECO:0000313" key="3">
    <source>
        <dbReference type="Proteomes" id="UP001597197"/>
    </source>
</evidence>